<dbReference type="Proteomes" id="UP000199604">
    <property type="component" value="Unassembled WGS sequence"/>
</dbReference>
<reference evidence="5" key="1">
    <citation type="submission" date="2016-10" db="EMBL/GenBank/DDBJ databases">
        <authorList>
            <person name="Varghese N."/>
            <person name="Submissions S."/>
        </authorList>
    </citation>
    <scope>NUCLEOTIDE SEQUENCE [LARGE SCALE GENOMIC DNA]</scope>
    <source>
        <strain evidence="5">DSM 21789</strain>
    </source>
</reference>
<gene>
    <name evidence="4" type="ORF">SAMN05660845_1441</name>
</gene>
<name>A0A1I0XTR7_9FLAO</name>
<proteinExistence type="predicted"/>
<feature type="signal peptide" evidence="2">
    <location>
        <begin position="1"/>
        <end position="24"/>
    </location>
</feature>
<dbReference type="InterPro" id="IPR026444">
    <property type="entry name" value="Secre_tail"/>
</dbReference>
<dbReference type="OrthoDB" id="1340326at2"/>
<sequence>MPFFMTKKYFLLIAAIFSFEFASAQTLSSAPILTFTNNTGISSDNIASDGDGGSVNISDIDIQIYNISDVNGTFLNQLSWENNGFLASSNSSFSGLTRNDGGPSIGSKGMLIKSVSGSEFKLNQFVYYNWGETSSTIITVKGYKNNIEVASTTFQAYDGGVYAPMAITLNTAFNDVDEVRFYISAGGYAGNQSHTNHSINSIQVSAPVLSTNDFELNSKIKIYPNPATNNVLIDFQDLDHTNVEVSDSNGRVLFTQKLSNNSNTINIDNLSSGIYLFKVSSNQGIKTSKVIKY</sequence>
<evidence type="ECO:0000313" key="4">
    <source>
        <dbReference type="EMBL" id="SFB03578.1"/>
    </source>
</evidence>
<dbReference type="STRING" id="498292.SAMN05660845_1441"/>
<dbReference type="NCBIfam" id="TIGR04183">
    <property type="entry name" value="Por_Secre_tail"/>
    <property type="match status" value="1"/>
</dbReference>
<dbReference type="AlphaFoldDB" id="A0A1I0XTR7"/>
<evidence type="ECO:0000256" key="1">
    <source>
        <dbReference type="ARBA" id="ARBA00022729"/>
    </source>
</evidence>
<protein>
    <submittedName>
        <fullName evidence="4">Por secretion system C-terminal sorting domain-containing protein</fullName>
    </submittedName>
</protein>
<dbReference type="EMBL" id="FOJT01000003">
    <property type="protein sequence ID" value="SFB03578.1"/>
    <property type="molecule type" value="Genomic_DNA"/>
</dbReference>
<evidence type="ECO:0000313" key="5">
    <source>
        <dbReference type="Proteomes" id="UP000199604"/>
    </source>
</evidence>
<keyword evidence="1 2" id="KW-0732">Signal</keyword>
<organism evidence="4 5">
    <name type="scientific">Flavobacterium swingsii</name>
    <dbReference type="NCBI Taxonomy" id="498292"/>
    <lineage>
        <taxon>Bacteria</taxon>
        <taxon>Pseudomonadati</taxon>
        <taxon>Bacteroidota</taxon>
        <taxon>Flavobacteriia</taxon>
        <taxon>Flavobacteriales</taxon>
        <taxon>Flavobacteriaceae</taxon>
        <taxon>Flavobacterium</taxon>
    </lineage>
</organism>
<evidence type="ECO:0000259" key="3">
    <source>
        <dbReference type="Pfam" id="PF18962"/>
    </source>
</evidence>
<accession>A0A1I0XTR7</accession>
<feature type="domain" description="Secretion system C-terminal sorting" evidence="3">
    <location>
        <begin position="222"/>
        <end position="291"/>
    </location>
</feature>
<feature type="chain" id="PRO_5011617780" evidence="2">
    <location>
        <begin position="25"/>
        <end position="293"/>
    </location>
</feature>
<evidence type="ECO:0000256" key="2">
    <source>
        <dbReference type="SAM" id="SignalP"/>
    </source>
</evidence>
<keyword evidence="5" id="KW-1185">Reference proteome</keyword>
<dbReference type="Pfam" id="PF18962">
    <property type="entry name" value="Por_Secre_tail"/>
    <property type="match status" value="1"/>
</dbReference>